<evidence type="ECO:0000313" key="2">
    <source>
        <dbReference type="Proteomes" id="UP000253437"/>
    </source>
</evidence>
<sequence length="59" mass="6798">MGLNQESAIKHASQAPYYLQRVPFGSVSLKKRDLRKEKGKKRKMIEREQALTCSLGFMN</sequence>
<dbReference type="Proteomes" id="UP000253437">
    <property type="component" value="Unassembled WGS sequence"/>
</dbReference>
<comment type="caution">
    <text evidence="1">The sequence shown here is derived from an EMBL/GenBank/DDBJ whole genome shotgun (WGS) entry which is preliminary data.</text>
</comment>
<proteinExistence type="predicted"/>
<name>A0A8B3E6A3_VIBHA</name>
<reference evidence="1 2" key="1">
    <citation type="submission" date="2018-08" db="EMBL/GenBank/DDBJ databases">
        <title>Vibrio harveyi strains pathogenic to white snook Centropomus viridis Lockington (1877) and potential probiotic bacteria.</title>
        <authorList>
            <person name="Soto-Rodriguez S."/>
            <person name="Gomez-Gil B."/>
            <person name="Lozano-Olvera R."/>
        </authorList>
    </citation>
    <scope>NUCLEOTIDE SEQUENCE [LARGE SCALE GENOMIC DNA]</scope>
    <source>
        <strain evidence="1 2">CAIM 1508</strain>
    </source>
</reference>
<gene>
    <name evidence="1" type="ORF">DS957_022660</name>
</gene>
<evidence type="ECO:0000313" key="1">
    <source>
        <dbReference type="EMBL" id="RIW05543.1"/>
    </source>
</evidence>
<organism evidence="1 2">
    <name type="scientific">Vibrio harveyi</name>
    <name type="common">Beneckea harveyi</name>
    <dbReference type="NCBI Taxonomy" id="669"/>
    <lineage>
        <taxon>Bacteria</taxon>
        <taxon>Pseudomonadati</taxon>
        <taxon>Pseudomonadota</taxon>
        <taxon>Gammaproteobacteria</taxon>
        <taxon>Vibrionales</taxon>
        <taxon>Vibrionaceae</taxon>
        <taxon>Vibrio</taxon>
    </lineage>
</organism>
<accession>A0A8B3E6A3</accession>
<dbReference type="AlphaFoldDB" id="A0A8B3E6A3"/>
<dbReference type="EMBL" id="QOUW02000131">
    <property type="protein sequence ID" value="RIW05543.1"/>
    <property type="molecule type" value="Genomic_DNA"/>
</dbReference>
<protein>
    <submittedName>
        <fullName evidence="1">Uncharacterized protein</fullName>
    </submittedName>
</protein>